<evidence type="ECO:0000313" key="1">
    <source>
        <dbReference type="EMBL" id="MCZ0962974.1"/>
    </source>
</evidence>
<accession>A0ABT4J770</accession>
<evidence type="ECO:0000313" key="2">
    <source>
        <dbReference type="Proteomes" id="UP001149822"/>
    </source>
</evidence>
<comment type="caution">
    <text evidence="1">The sequence shown here is derived from an EMBL/GenBank/DDBJ whole genome shotgun (WGS) entry which is preliminary data.</text>
</comment>
<proteinExistence type="predicted"/>
<dbReference type="RefSeq" id="WP_268943028.1">
    <property type="nucleotide sequence ID" value="NZ_JAPTYD010000026.1"/>
</dbReference>
<organism evidence="1 2">
    <name type="scientific">Paracoccus benzoatiresistens</name>
    <dbReference type="NCBI Taxonomy" id="2997341"/>
    <lineage>
        <taxon>Bacteria</taxon>
        <taxon>Pseudomonadati</taxon>
        <taxon>Pseudomonadota</taxon>
        <taxon>Alphaproteobacteria</taxon>
        <taxon>Rhodobacterales</taxon>
        <taxon>Paracoccaceae</taxon>
        <taxon>Paracoccus</taxon>
    </lineage>
</organism>
<protein>
    <submittedName>
        <fullName evidence="1">Uncharacterized protein</fullName>
    </submittedName>
</protein>
<reference evidence="1" key="1">
    <citation type="submission" date="2022-12" db="EMBL/GenBank/DDBJ databases">
        <title>Paracoccus sp. EF6 isolated from a lake water.</title>
        <authorList>
            <person name="Liu H."/>
        </authorList>
    </citation>
    <scope>NUCLEOTIDE SEQUENCE</scope>
    <source>
        <strain evidence="1">EF6</strain>
    </source>
</reference>
<dbReference type="EMBL" id="JAPTYD010000026">
    <property type="protein sequence ID" value="MCZ0962974.1"/>
    <property type="molecule type" value="Genomic_DNA"/>
</dbReference>
<keyword evidence="2" id="KW-1185">Reference proteome</keyword>
<sequence length="71" mass="7677">MPRPMRVCVVHSIALLEIAKSISANVLKKEDTFTSDTVKETCDTILLQTRHSRQQGIGFLINGCSACGGGE</sequence>
<gene>
    <name evidence="1" type="ORF">OU682_15245</name>
</gene>
<dbReference type="Proteomes" id="UP001149822">
    <property type="component" value="Unassembled WGS sequence"/>
</dbReference>
<name>A0ABT4J770_9RHOB</name>